<dbReference type="Gene3D" id="3.40.50.620">
    <property type="entry name" value="HUPs"/>
    <property type="match status" value="1"/>
</dbReference>
<dbReference type="InterPro" id="IPR012795">
    <property type="entry name" value="tRNA_Ile_lys_synt_N"/>
</dbReference>
<dbReference type="CDD" id="cd01992">
    <property type="entry name" value="TilS_N"/>
    <property type="match status" value="1"/>
</dbReference>
<dbReference type="OrthoDB" id="434144at2759"/>
<dbReference type="GO" id="GO:0005524">
    <property type="term" value="F:ATP binding"/>
    <property type="evidence" value="ECO:0007669"/>
    <property type="project" value="UniProtKB-KW"/>
</dbReference>
<dbReference type="InterPro" id="IPR014729">
    <property type="entry name" value="Rossmann-like_a/b/a_fold"/>
</dbReference>
<evidence type="ECO:0000256" key="4">
    <source>
        <dbReference type="ARBA" id="ARBA00022741"/>
    </source>
</evidence>
<comment type="caution">
    <text evidence="8">The sequence shown here is derived from an EMBL/GenBank/DDBJ whole genome shotgun (WGS) entry which is preliminary data.</text>
</comment>
<dbReference type="EMBL" id="MCFA01000041">
    <property type="protein sequence ID" value="ORY13486.1"/>
    <property type="molecule type" value="Genomic_DNA"/>
</dbReference>
<dbReference type="GO" id="GO:0032267">
    <property type="term" value="F:tRNA(Ile)-lysidine synthase activity"/>
    <property type="evidence" value="ECO:0007669"/>
    <property type="project" value="UniProtKB-EC"/>
</dbReference>
<evidence type="ECO:0000313" key="8">
    <source>
        <dbReference type="EMBL" id="ORY13486.1"/>
    </source>
</evidence>
<dbReference type="PANTHER" id="PTHR43033">
    <property type="entry name" value="TRNA(ILE)-LYSIDINE SYNTHASE-RELATED"/>
    <property type="match status" value="1"/>
</dbReference>
<evidence type="ECO:0000256" key="5">
    <source>
        <dbReference type="ARBA" id="ARBA00022840"/>
    </source>
</evidence>
<evidence type="ECO:0000256" key="1">
    <source>
        <dbReference type="ARBA" id="ARBA00013267"/>
    </source>
</evidence>
<comment type="catalytic activity">
    <reaction evidence="6">
        <text>cytidine(34) in tRNA(Ile2) + L-lysine + ATP = lysidine(34) in tRNA(Ile2) + AMP + diphosphate + H(+)</text>
        <dbReference type="Rhea" id="RHEA:43744"/>
        <dbReference type="Rhea" id="RHEA-COMP:10625"/>
        <dbReference type="Rhea" id="RHEA-COMP:10670"/>
        <dbReference type="ChEBI" id="CHEBI:15378"/>
        <dbReference type="ChEBI" id="CHEBI:30616"/>
        <dbReference type="ChEBI" id="CHEBI:32551"/>
        <dbReference type="ChEBI" id="CHEBI:33019"/>
        <dbReference type="ChEBI" id="CHEBI:82748"/>
        <dbReference type="ChEBI" id="CHEBI:83665"/>
        <dbReference type="ChEBI" id="CHEBI:456215"/>
        <dbReference type="EC" id="6.3.4.19"/>
    </reaction>
</comment>
<keyword evidence="9" id="KW-1185">Reference proteome</keyword>
<dbReference type="PANTHER" id="PTHR43033:SF1">
    <property type="entry name" value="TRNA(ILE)-LYSIDINE SYNTHASE-RELATED"/>
    <property type="match status" value="1"/>
</dbReference>
<keyword evidence="4" id="KW-0547">Nucleotide-binding</keyword>
<gene>
    <name evidence="8" type="ORF">BCR34DRAFT_623769</name>
</gene>
<organism evidence="8 9">
    <name type="scientific">Clohesyomyces aquaticus</name>
    <dbReference type="NCBI Taxonomy" id="1231657"/>
    <lineage>
        <taxon>Eukaryota</taxon>
        <taxon>Fungi</taxon>
        <taxon>Dikarya</taxon>
        <taxon>Ascomycota</taxon>
        <taxon>Pezizomycotina</taxon>
        <taxon>Dothideomycetes</taxon>
        <taxon>Pleosporomycetidae</taxon>
        <taxon>Pleosporales</taxon>
        <taxon>Lindgomycetaceae</taxon>
        <taxon>Clohesyomyces</taxon>
    </lineage>
</organism>
<keyword evidence="2" id="KW-0436">Ligase</keyword>
<evidence type="ECO:0000259" key="7">
    <source>
        <dbReference type="Pfam" id="PF01171"/>
    </source>
</evidence>
<keyword evidence="3" id="KW-0819">tRNA processing</keyword>
<feature type="domain" description="tRNA(Ile)-lysidine/2-thiocytidine synthase N-terminal" evidence="7">
    <location>
        <begin position="2"/>
        <end position="206"/>
    </location>
</feature>
<dbReference type="GO" id="GO:0008033">
    <property type="term" value="P:tRNA processing"/>
    <property type="evidence" value="ECO:0007669"/>
    <property type="project" value="UniProtKB-KW"/>
</dbReference>
<reference evidence="8 9" key="1">
    <citation type="submission" date="2016-07" db="EMBL/GenBank/DDBJ databases">
        <title>Pervasive Adenine N6-methylation of Active Genes in Fungi.</title>
        <authorList>
            <consortium name="DOE Joint Genome Institute"/>
            <person name="Mondo S.J."/>
            <person name="Dannebaum R.O."/>
            <person name="Kuo R.C."/>
            <person name="Labutti K."/>
            <person name="Haridas S."/>
            <person name="Kuo A."/>
            <person name="Salamov A."/>
            <person name="Ahrendt S.R."/>
            <person name="Lipzen A."/>
            <person name="Sullivan W."/>
            <person name="Andreopoulos W.B."/>
            <person name="Clum A."/>
            <person name="Lindquist E."/>
            <person name="Daum C."/>
            <person name="Ramamoorthy G.K."/>
            <person name="Gryganskyi A."/>
            <person name="Culley D."/>
            <person name="Magnuson J.K."/>
            <person name="James T.Y."/>
            <person name="O'Malley M.A."/>
            <person name="Stajich J.E."/>
            <person name="Spatafora J.W."/>
            <person name="Visel A."/>
            <person name="Grigoriev I.V."/>
        </authorList>
    </citation>
    <scope>NUCLEOTIDE SEQUENCE [LARGE SCALE GENOMIC DNA]</scope>
    <source>
        <strain evidence="8 9">CBS 115471</strain>
    </source>
</reference>
<dbReference type="EC" id="6.3.4.19" evidence="1"/>
<dbReference type="SUPFAM" id="SSF52402">
    <property type="entry name" value="Adenine nucleotide alpha hydrolases-like"/>
    <property type="match status" value="1"/>
</dbReference>
<sequence length="557" mass="63753">MALATLYARALQSDKKLPECHGIIIDHKFRPESSEEAAWVAEQLRSNFGMLSSIVELKWPEDLDMNDIKRFETEARRLRYKALGRACRDRRIESLLVAHHGDDLAETILMRLNRWRLRSGLQGMRAVTPIPECFGIYGVHHSGGRNSMSYENLPFPIESGGVEVLRPLLRFEKKRLVATCEEYGTKWAEDKTNQDKTLTSRNAIRHIMQHHTLPQALQAQSLISLAKTMTLRIKTHAEVAERLFNELRLRVDIQTGSLIVRFPPAEALLDRPIVTESDRIEARNTAALLLRRVADIVSPRDQLTIGQFASAIDKIWSSLATDAPHELDTMETSFCVYGIWWEPWEGPSIFSPDRGAPVFEPHEWRLTRQPLEAYELRDHILEIPSSLQQLLKDPTWHLFDGRWWIRILHPLRQSDITIRHFTDEDLKQLHKRPRSANNAARHSFDHAYIRTALGLLKPYTLRRTLPAIFIKDGSAKDVLVGLPTLGCAIRDGKLIPVLKPTALPWEVRYKKADLGTRRVEDTVVRGVKDADVMGAMRVAAMTGLRTSKVKKRVRFGE</sequence>
<name>A0A1Y1ZTB4_9PLEO</name>
<proteinExistence type="predicted"/>
<dbReference type="AlphaFoldDB" id="A0A1Y1ZTB4"/>
<evidence type="ECO:0000256" key="3">
    <source>
        <dbReference type="ARBA" id="ARBA00022694"/>
    </source>
</evidence>
<evidence type="ECO:0000256" key="2">
    <source>
        <dbReference type="ARBA" id="ARBA00022598"/>
    </source>
</evidence>
<dbReference type="STRING" id="1231657.A0A1Y1ZTB4"/>
<dbReference type="InterPro" id="IPR012094">
    <property type="entry name" value="tRNA_Ile_lys_synt"/>
</dbReference>
<dbReference type="Proteomes" id="UP000193144">
    <property type="component" value="Unassembled WGS sequence"/>
</dbReference>
<keyword evidence="5" id="KW-0067">ATP-binding</keyword>
<evidence type="ECO:0000256" key="6">
    <source>
        <dbReference type="ARBA" id="ARBA00048539"/>
    </source>
</evidence>
<dbReference type="InterPro" id="IPR011063">
    <property type="entry name" value="TilS/TtcA_N"/>
</dbReference>
<protein>
    <recommendedName>
        <fullName evidence="1">tRNA(Ile)-lysidine synthetase</fullName>
        <ecNumber evidence="1">6.3.4.19</ecNumber>
    </recommendedName>
</protein>
<dbReference type="Pfam" id="PF01171">
    <property type="entry name" value="ATP_bind_3"/>
    <property type="match status" value="1"/>
</dbReference>
<accession>A0A1Y1ZTB4</accession>
<evidence type="ECO:0000313" key="9">
    <source>
        <dbReference type="Proteomes" id="UP000193144"/>
    </source>
</evidence>
<dbReference type="NCBIfam" id="TIGR02432">
    <property type="entry name" value="lysidine_TilS_N"/>
    <property type="match status" value="1"/>
</dbReference>